<dbReference type="GO" id="GO:0071972">
    <property type="term" value="F:peptidoglycan L,D-transpeptidase activity"/>
    <property type="evidence" value="ECO:0007669"/>
    <property type="project" value="TreeGrafter"/>
</dbReference>
<dbReference type="Pfam" id="PF19127">
    <property type="entry name" value="Choline_bind_3"/>
    <property type="match status" value="2"/>
</dbReference>
<dbReference type="AlphaFoldDB" id="A0A3T0I5W6"/>
<dbReference type="InterPro" id="IPR038063">
    <property type="entry name" value="Transpep_catalytic_dom"/>
</dbReference>
<keyword evidence="12" id="KW-0732">Signal</keyword>
<evidence type="ECO:0000256" key="3">
    <source>
        <dbReference type="ARBA" id="ARBA00022679"/>
    </source>
</evidence>
<comment type="pathway">
    <text evidence="1 11">Cell wall biogenesis; peptidoglycan biosynthesis.</text>
</comment>
<keyword evidence="6 11" id="KW-0133">Cell shape</keyword>
<dbReference type="UniPathway" id="UPA00219"/>
<sequence length="407" mass="45613">MKKLSFVFVVLFGLFFLSAGHSEASGSSQLIIINKKINTLAFYDGGKLVRTFKVATGRTRDLTPEGKFMIVNKIVNRPYYKEKIAGGDPRNPLGNRWMGLNARGTFGTTYAIHGNSNEYSVGRYVSGGCVRMHNAEIRWLFSQVKNNTPVVITHSSSSFKTIAKEHTKGWQVFSGQKFYFANGAAKTGWQTIGGQKYYFNENGVMQTGWVSSGGQKFFLDQNGAAKTGWFKADGKRYYFDQTGAAKTGWLTDEGKRYYFAKDGALKTGWFEEEGQKYYFDKTGAMKTGWLKAGDKWYYFEQNGTMKTGWVNSNGKWYYLNSSGFIENTWIGDGDGPDLAENKDSLKTSWLNISGDRYYLNSGSSTVTSWLKYEDNWYYMNVGKGMAAISIQDNPNAGTVVTASVQGH</sequence>
<dbReference type="PANTHER" id="PTHR30582">
    <property type="entry name" value="L,D-TRANSPEPTIDASE"/>
    <property type="match status" value="1"/>
</dbReference>
<evidence type="ECO:0000256" key="10">
    <source>
        <dbReference type="PROSITE-ProRule" id="PRU00591"/>
    </source>
</evidence>
<evidence type="ECO:0000256" key="1">
    <source>
        <dbReference type="ARBA" id="ARBA00004752"/>
    </source>
</evidence>
<evidence type="ECO:0000313" key="14">
    <source>
        <dbReference type="EMBL" id="AZU64703.1"/>
    </source>
</evidence>
<evidence type="ECO:0000256" key="9">
    <source>
        <dbReference type="ARBA" id="ARBA00060592"/>
    </source>
</evidence>
<evidence type="ECO:0000256" key="8">
    <source>
        <dbReference type="ARBA" id="ARBA00023316"/>
    </source>
</evidence>
<keyword evidence="7 11" id="KW-0573">Peptidoglycan synthesis</keyword>
<keyword evidence="8 11" id="KW-0961">Cell wall biogenesis/degradation</keyword>
<feature type="active site" description="Proton donor/acceptor" evidence="11">
    <location>
        <position position="113"/>
    </location>
</feature>
<dbReference type="EMBL" id="CP022572">
    <property type="protein sequence ID" value="AZU64703.1"/>
    <property type="molecule type" value="Genomic_DNA"/>
</dbReference>
<dbReference type="SUPFAM" id="SSF141523">
    <property type="entry name" value="L,D-transpeptidase catalytic domain-like"/>
    <property type="match status" value="1"/>
</dbReference>
<dbReference type="STRING" id="1193713.GCA_001636315_02450"/>
<evidence type="ECO:0000313" key="15">
    <source>
        <dbReference type="Proteomes" id="UP000282892"/>
    </source>
</evidence>
<feature type="repeat" description="Cell wall-binding" evidence="10">
    <location>
        <begin position="306"/>
        <end position="325"/>
    </location>
</feature>
<evidence type="ECO:0000256" key="6">
    <source>
        <dbReference type="ARBA" id="ARBA00022960"/>
    </source>
</evidence>
<accession>A0A3T0I5W6</accession>
<organism evidence="14 15">
    <name type="scientific">Neobacillus mesonae</name>
    <dbReference type="NCBI Taxonomy" id="1193713"/>
    <lineage>
        <taxon>Bacteria</taxon>
        <taxon>Bacillati</taxon>
        <taxon>Bacillota</taxon>
        <taxon>Bacilli</taxon>
        <taxon>Bacillales</taxon>
        <taxon>Bacillaceae</taxon>
        <taxon>Neobacillus</taxon>
    </lineage>
</organism>
<evidence type="ECO:0000256" key="7">
    <source>
        <dbReference type="ARBA" id="ARBA00022984"/>
    </source>
</evidence>
<dbReference type="FunFam" id="2.40.440.10:FF:000003">
    <property type="entry name" value="L,D-transpeptidase YciB"/>
    <property type="match status" value="1"/>
</dbReference>
<feature type="chain" id="PRO_5038537339" description="L,D-TPase catalytic domain-containing protein" evidence="12">
    <location>
        <begin position="20"/>
        <end position="407"/>
    </location>
</feature>
<dbReference type="KEGG" id="nmk:CHR53_27655"/>
<comment type="similarity">
    <text evidence="2">Belongs to the YkuD family.</text>
</comment>
<dbReference type="Proteomes" id="UP000282892">
    <property type="component" value="Chromosome"/>
</dbReference>
<feature type="active site" description="Nucleophile" evidence="11">
    <location>
        <position position="129"/>
    </location>
</feature>
<feature type="signal peptide" evidence="12">
    <location>
        <begin position="1"/>
        <end position="19"/>
    </location>
</feature>
<feature type="domain" description="L,D-TPase catalytic" evidence="13">
    <location>
        <begin position="29"/>
        <end position="153"/>
    </location>
</feature>
<feature type="repeat" description="Cell wall-binding" evidence="10">
    <location>
        <begin position="246"/>
        <end position="265"/>
    </location>
</feature>
<dbReference type="GO" id="GO:0008360">
    <property type="term" value="P:regulation of cell shape"/>
    <property type="evidence" value="ECO:0007669"/>
    <property type="project" value="UniProtKB-UniRule"/>
</dbReference>
<feature type="repeat" description="Cell wall-binding" evidence="10">
    <location>
        <begin position="186"/>
        <end position="205"/>
    </location>
</feature>
<keyword evidence="4" id="KW-0677">Repeat</keyword>
<dbReference type="PROSITE" id="PS51170">
    <property type="entry name" value="CW"/>
    <property type="match status" value="6"/>
</dbReference>
<name>A0A3T0I5W6_9BACI</name>
<reference evidence="14 15" key="1">
    <citation type="submission" date="2017-07" db="EMBL/GenBank/DDBJ databases">
        <title>The complete genome sequence of Bacillus mesonae strain H20-5, an efficient strain improving plant abiotic stress resistance.</title>
        <authorList>
            <person name="Kim S.Y."/>
            <person name="Song H."/>
            <person name="Sang M.K."/>
            <person name="Weon H.-Y."/>
            <person name="Song J."/>
        </authorList>
    </citation>
    <scope>NUCLEOTIDE SEQUENCE [LARGE SCALE GENOMIC DNA]</scope>
    <source>
        <strain evidence="14 15">H20-5</strain>
    </source>
</reference>
<dbReference type="SUPFAM" id="SSF69360">
    <property type="entry name" value="Cell wall binding repeat"/>
    <property type="match status" value="2"/>
</dbReference>
<dbReference type="OrthoDB" id="9787225at2"/>
<dbReference type="Gene3D" id="2.40.440.10">
    <property type="entry name" value="L,D-transpeptidase catalytic domain-like"/>
    <property type="match status" value="1"/>
</dbReference>
<protein>
    <recommendedName>
        <fullName evidence="13">L,D-TPase catalytic domain-containing protein</fullName>
    </recommendedName>
</protein>
<gene>
    <name evidence="14" type="ORF">CHR53_27655</name>
</gene>
<dbReference type="Gene3D" id="2.10.270.10">
    <property type="entry name" value="Cholin Binding"/>
    <property type="match status" value="3"/>
</dbReference>
<evidence type="ECO:0000256" key="4">
    <source>
        <dbReference type="ARBA" id="ARBA00022737"/>
    </source>
</evidence>
<keyword evidence="15" id="KW-1185">Reference proteome</keyword>
<dbReference type="InterPro" id="IPR050979">
    <property type="entry name" value="LD-transpeptidase"/>
</dbReference>
<keyword evidence="3" id="KW-0808">Transferase</keyword>
<dbReference type="Pfam" id="PF03734">
    <property type="entry name" value="YkuD"/>
    <property type="match status" value="1"/>
</dbReference>
<evidence type="ECO:0000256" key="11">
    <source>
        <dbReference type="PROSITE-ProRule" id="PRU01373"/>
    </source>
</evidence>
<dbReference type="CDD" id="cd16913">
    <property type="entry name" value="YkuD_like"/>
    <property type="match status" value="1"/>
</dbReference>
<dbReference type="GO" id="GO:0016740">
    <property type="term" value="F:transferase activity"/>
    <property type="evidence" value="ECO:0007669"/>
    <property type="project" value="UniProtKB-KW"/>
</dbReference>
<dbReference type="RefSeq" id="WP_127489527.1">
    <property type="nucleotide sequence ID" value="NZ_CP022572.1"/>
</dbReference>
<dbReference type="Pfam" id="PF01473">
    <property type="entry name" value="Choline_bind_1"/>
    <property type="match status" value="4"/>
</dbReference>
<comment type="pathway">
    <text evidence="9">Glycan biosynthesis.</text>
</comment>
<dbReference type="PROSITE" id="PS52029">
    <property type="entry name" value="LD_TPASE"/>
    <property type="match status" value="1"/>
</dbReference>
<evidence type="ECO:0000256" key="12">
    <source>
        <dbReference type="SAM" id="SignalP"/>
    </source>
</evidence>
<dbReference type="InterPro" id="IPR018337">
    <property type="entry name" value="Cell_wall/Cho-bd_repeat"/>
</dbReference>
<evidence type="ECO:0000256" key="5">
    <source>
        <dbReference type="ARBA" id="ARBA00022801"/>
    </source>
</evidence>
<dbReference type="PANTHER" id="PTHR30582:SF4">
    <property type="entry name" value="L,D-TRANSPEPTIDASE YQJB-RELATED"/>
    <property type="match status" value="1"/>
</dbReference>
<dbReference type="GO" id="GO:0071555">
    <property type="term" value="P:cell wall organization"/>
    <property type="evidence" value="ECO:0007669"/>
    <property type="project" value="UniProtKB-UniRule"/>
</dbReference>
<keyword evidence="5" id="KW-0378">Hydrolase</keyword>
<proteinExistence type="inferred from homology"/>
<feature type="repeat" description="Cell wall-binding" evidence="10">
    <location>
        <begin position="226"/>
        <end position="245"/>
    </location>
</feature>
<evidence type="ECO:0000256" key="2">
    <source>
        <dbReference type="ARBA" id="ARBA00005992"/>
    </source>
</evidence>
<dbReference type="GO" id="GO:0005576">
    <property type="term" value="C:extracellular region"/>
    <property type="evidence" value="ECO:0007669"/>
    <property type="project" value="TreeGrafter"/>
</dbReference>
<feature type="repeat" description="Cell wall-binding" evidence="10">
    <location>
        <begin position="266"/>
        <end position="285"/>
    </location>
</feature>
<feature type="repeat" description="Cell wall-binding" evidence="10">
    <location>
        <begin position="286"/>
        <end position="305"/>
    </location>
</feature>
<evidence type="ECO:0000259" key="13">
    <source>
        <dbReference type="PROSITE" id="PS52029"/>
    </source>
</evidence>
<dbReference type="GO" id="GO:0018104">
    <property type="term" value="P:peptidoglycan-protein cross-linking"/>
    <property type="evidence" value="ECO:0007669"/>
    <property type="project" value="TreeGrafter"/>
</dbReference>
<dbReference type="InterPro" id="IPR005490">
    <property type="entry name" value="LD_TPept_cat_dom"/>
</dbReference>